<keyword evidence="1" id="KW-0812">Transmembrane</keyword>
<keyword evidence="1" id="KW-0472">Membrane</keyword>
<protein>
    <submittedName>
        <fullName evidence="2">DUF748 domain-containing protein</fullName>
    </submittedName>
</protein>
<dbReference type="InterPro" id="IPR052894">
    <property type="entry name" value="AsmA-related"/>
</dbReference>
<feature type="transmembrane region" description="Helical" evidence="1">
    <location>
        <begin position="7"/>
        <end position="27"/>
    </location>
</feature>
<accession>A0A2N5X6J6</accession>
<dbReference type="InterPro" id="IPR008023">
    <property type="entry name" value="DUF748"/>
</dbReference>
<organism evidence="2 3">
    <name type="scientific">Pseudohalioglobus lutimaris</name>
    <dbReference type="NCBI Taxonomy" id="1737061"/>
    <lineage>
        <taxon>Bacteria</taxon>
        <taxon>Pseudomonadati</taxon>
        <taxon>Pseudomonadota</taxon>
        <taxon>Gammaproteobacteria</taxon>
        <taxon>Cellvibrionales</taxon>
        <taxon>Halieaceae</taxon>
        <taxon>Pseudohalioglobus</taxon>
    </lineage>
</organism>
<name>A0A2N5X6J6_9GAMM</name>
<gene>
    <name evidence="2" type="ORF">C0039_02535</name>
</gene>
<dbReference type="Proteomes" id="UP000235005">
    <property type="component" value="Unassembled WGS sequence"/>
</dbReference>
<evidence type="ECO:0000313" key="3">
    <source>
        <dbReference type="Proteomes" id="UP000235005"/>
    </source>
</evidence>
<dbReference type="PANTHER" id="PTHR30441">
    <property type="entry name" value="DUF748 DOMAIN-CONTAINING PROTEIN"/>
    <property type="match status" value="1"/>
</dbReference>
<dbReference type="PANTHER" id="PTHR30441:SF8">
    <property type="entry name" value="DUF748 DOMAIN-CONTAINING PROTEIN"/>
    <property type="match status" value="1"/>
</dbReference>
<dbReference type="EMBL" id="PKUS01000002">
    <property type="protein sequence ID" value="PLW70107.1"/>
    <property type="molecule type" value="Genomic_DNA"/>
</dbReference>
<proteinExistence type="predicted"/>
<comment type="caution">
    <text evidence="2">The sequence shown here is derived from an EMBL/GenBank/DDBJ whole genome shotgun (WGS) entry which is preliminary data.</text>
</comment>
<dbReference type="Pfam" id="PF05359">
    <property type="entry name" value="DUF748"/>
    <property type="match status" value="1"/>
</dbReference>
<dbReference type="GO" id="GO:0090313">
    <property type="term" value="P:regulation of protein targeting to membrane"/>
    <property type="evidence" value="ECO:0007669"/>
    <property type="project" value="TreeGrafter"/>
</dbReference>
<reference evidence="2 3" key="1">
    <citation type="submission" date="2018-01" db="EMBL/GenBank/DDBJ databases">
        <title>The draft genome sequence of Halioglobus lutimaris HF004.</title>
        <authorList>
            <person name="Du Z.-J."/>
            <person name="Shi M.-J."/>
        </authorList>
    </citation>
    <scope>NUCLEOTIDE SEQUENCE [LARGE SCALE GENOMIC DNA]</scope>
    <source>
        <strain evidence="2 3">HF004</strain>
    </source>
</reference>
<evidence type="ECO:0000313" key="2">
    <source>
        <dbReference type="EMBL" id="PLW70107.1"/>
    </source>
</evidence>
<dbReference type="AlphaFoldDB" id="A0A2N5X6J6"/>
<dbReference type="GO" id="GO:0005886">
    <property type="term" value="C:plasma membrane"/>
    <property type="evidence" value="ECO:0007669"/>
    <property type="project" value="TreeGrafter"/>
</dbReference>
<keyword evidence="1" id="KW-1133">Transmembrane helix</keyword>
<evidence type="ECO:0000256" key="1">
    <source>
        <dbReference type="SAM" id="Phobius"/>
    </source>
</evidence>
<keyword evidence="3" id="KW-1185">Reference proteome</keyword>
<sequence>MRVLAGIYIAYVLIALLVVMPAANFLAPKYVHDTYGRKLHTDIILFNPFTFNAEVRGARLSETDGSAFAALDRASVNLSLASLFKQGVVLDEVSLQGLRLHLRRIDAETYNFSDLIPPADEEPAPESDAGIPAVTIDRLSFTAERIDLSDEARDEPFRTHYKGIDINVTDLSTIVEEGKPYRIAAHAESGGALDWEGTVSIPAARSEGTLRISELSLRPIWRFARPWLRFELREGKLSLQGDYAVSWGEGLDYDVTNGQLRLAALDIQPLDDQELADTGLSMTALTVSAVTLAGSEATVDVSEVRIDNLAVAGWSEGAQVSLAELFAMDKLPESGAETEAAPRDETGPEWQVNVADIRLQNSNVRWRSEYTDPPELLISPVEARAQAISWPFSGDSPLSLSFTINDTTQFTVDGALALENGQGNLEYSLAALPLAWFNPNLPSALKATITDGKLDTRGTISLNEFLPVTVATDGSITAFSGSMEDSEEALTRWDTVRWSQLKVNLDERLVHLDKLQIHDYEGRVHIASDGSVNASRVWQEEVGERAGEIVHDLDLDRPWQVDVPEIFISDSAIDFKDESLPIPFRTIIGDVNGSIINVSSAPGAATDVDIKGSVDGYAPVALLGSAVPFADTPELDLELTFKGVDMVLLSPYSGTYAGHSIERGLLSLDLGYSLENNRLKGNNQIVIDQLKLGDKVDSDKALDLPLELALALLTDMNGVIDLKIPVEGDVNDPQFAIGSVVAGAIVNLITKAVTAPFALLGSLVGAEEDLQRVAIPTGTAQLNEQSQEKLGLLYEALNQRPALTLVIGGQVQLDADRHALQKAALAQELIAAGVQAGEVSSRGPDYMAVIDKRYADLGTGKGLDETSFKQRNDAVLATFAVSDEQLLGLARDRAVATKEYLVNELGMPADKAVIEQAAELDGDAQAFSGVVLDVDY</sequence>